<evidence type="ECO:0000313" key="2">
    <source>
        <dbReference type="EMBL" id="MQQ07323.1"/>
    </source>
</evidence>
<protein>
    <submittedName>
        <fullName evidence="2">Uncharacterized protein</fullName>
    </submittedName>
</protein>
<proteinExistence type="predicted"/>
<dbReference type="Proteomes" id="UP000444174">
    <property type="component" value="Unassembled WGS sequence"/>
</dbReference>
<reference evidence="2 3" key="1">
    <citation type="submission" date="2019-10" db="EMBL/GenBank/DDBJ databases">
        <title>Epibacterium sp. nov., isolated from seawater.</title>
        <authorList>
            <person name="Zhang X."/>
            <person name="Li N."/>
        </authorList>
    </citation>
    <scope>NUCLEOTIDE SEQUENCE [LARGE SCALE GENOMIC DNA]</scope>
    <source>
        <strain evidence="2 3">SM1979</strain>
    </source>
</reference>
<dbReference type="EMBL" id="WIBF01000001">
    <property type="protein sequence ID" value="MQQ07323.1"/>
    <property type="molecule type" value="Genomic_DNA"/>
</dbReference>
<feature type="region of interest" description="Disordered" evidence="1">
    <location>
        <begin position="41"/>
        <end position="64"/>
    </location>
</feature>
<evidence type="ECO:0000256" key="1">
    <source>
        <dbReference type="SAM" id="MobiDB-lite"/>
    </source>
</evidence>
<gene>
    <name evidence="2" type="ORF">GFB49_02535</name>
</gene>
<name>A0A843YDC4_9RHOB</name>
<organism evidence="2 3">
    <name type="scientific">Tritonibacter litoralis</name>
    <dbReference type="NCBI Taxonomy" id="2662264"/>
    <lineage>
        <taxon>Bacteria</taxon>
        <taxon>Pseudomonadati</taxon>
        <taxon>Pseudomonadota</taxon>
        <taxon>Alphaproteobacteria</taxon>
        <taxon>Rhodobacterales</taxon>
        <taxon>Paracoccaceae</taxon>
        <taxon>Tritonibacter</taxon>
    </lineage>
</organism>
<evidence type="ECO:0000313" key="3">
    <source>
        <dbReference type="Proteomes" id="UP000444174"/>
    </source>
</evidence>
<accession>A0A843YDC4</accession>
<sequence>MSVFEITTASPALGQRIRSLIPQAVTVAGLAVLAAVALQNPPSPSETQVKLDWHGNSASVSAVR</sequence>
<comment type="caution">
    <text evidence="2">The sequence shown here is derived from an EMBL/GenBank/DDBJ whole genome shotgun (WGS) entry which is preliminary data.</text>
</comment>
<keyword evidence="3" id="KW-1185">Reference proteome</keyword>
<dbReference type="RefSeq" id="WP_153214216.1">
    <property type="nucleotide sequence ID" value="NZ_WIBF01000001.1"/>
</dbReference>
<dbReference type="AlphaFoldDB" id="A0A843YDC4"/>